<keyword evidence="3" id="KW-0675">Receptor</keyword>
<dbReference type="InterPro" id="IPR003599">
    <property type="entry name" value="Ig_sub"/>
</dbReference>
<dbReference type="PANTHER" id="PTHR19367">
    <property type="entry name" value="T-CELL RECEPTOR ALPHA CHAIN V REGION"/>
    <property type="match status" value="1"/>
</dbReference>
<dbReference type="InterPro" id="IPR007110">
    <property type="entry name" value="Ig-like_dom"/>
</dbReference>
<organism evidence="7 8">
    <name type="scientific">Pleurodeles waltl</name>
    <name type="common">Iberian ribbed newt</name>
    <dbReference type="NCBI Taxonomy" id="8319"/>
    <lineage>
        <taxon>Eukaryota</taxon>
        <taxon>Metazoa</taxon>
        <taxon>Chordata</taxon>
        <taxon>Craniata</taxon>
        <taxon>Vertebrata</taxon>
        <taxon>Euteleostomi</taxon>
        <taxon>Amphibia</taxon>
        <taxon>Batrachia</taxon>
        <taxon>Caudata</taxon>
        <taxon>Salamandroidea</taxon>
        <taxon>Salamandridae</taxon>
        <taxon>Pleurodelinae</taxon>
        <taxon>Pleurodeles</taxon>
    </lineage>
</organism>
<keyword evidence="2" id="KW-1064">Adaptive immunity</keyword>
<evidence type="ECO:0000256" key="4">
    <source>
        <dbReference type="ARBA" id="ARBA00023319"/>
    </source>
</evidence>
<evidence type="ECO:0000313" key="7">
    <source>
        <dbReference type="EMBL" id="KAJ1167983.1"/>
    </source>
</evidence>
<dbReference type="SUPFAM" id="SSF48726">
    <property type="entry name" value="Immunoglobulin"/>
    <property type="match status" value="1"/>
</dbReference>
<dbReference type="Gene3D" id="2.60.40.10">
    <property type="entry name" value="Immunoglobulins"/>
    <property type="match status" value="1"/>
</dbReference>
<dbReference type="InterPro" id="IPR036179">
    <property type="entry name" value="Ig-like_dom_sf"/>
</dbReference>
<evidence type="ECO:0000259" key="6">
    <source>
        <dbReference type="PROSITE" id="PS50835"/>
    </source>
</evidence>
<reference evidence="7" key="1">
    <citation type="journal article" date="2022" name="bioRxiv">
        <title>Sequencing and chromosome-scale assembly of the giantPleurodeles waltlgenome.</title>
        <authorList>
            <person name="Brown T."/>
            <person name="Elewa A."/>
            <person name="Iarovenko S."/>
            <person name="Subramanian E."/>
            <person name="Araus A.J."/>
            <person name="Petzold A."/>
            <person name="Susuki M."/>
            <person name="Suzuki K.-i.T."/>
            <person name="Hayashi T."/>
            <person name="Toyoda A."/>
            <person name="Oliveira C."/>
            <person name="Osipova E."/>
            <person name="Leigh N.D."/>
            <person name="Simon A."/>
            <person name="Yun M.H."/>
        </authorList>
    </citation>
    <scope>NUCLEOTIDE SEQUENCE</scope>
    <source>
        <strain evidence="7">20211129_DDA</strain>
        <tissue evidence="7">Liver</tissue>
    </source>
</reference>
<keyword evidence="8" id="KW-1185">Reference proteome</keyword>
<evidence type="ECO:0000313" key="8">
    <source>
        <dbReference type="Proteomes" id="UP001066276"/>
    </source>
</evidence>
<dbReference type="InterPro" id="IPR013783">
    <property type="entry name" value="Ig-like_fold"/>
</dbReference>
<feature type="domain" description="Ig-like" evidence="6">
    <location>
        <begin position="52"/>
        <end position="182"/>
    </location>
</feature>
<keyword evidence="1" id="KW-0732">Signal</keyword>
<gene>
    <name evidence="7" type="ORF">NDU88_008366</name>
</gene>
<evidence type="ECO:0000256" key="1">
    <source>
        <dbReference type="ARBA" id="ARBA00022729"/>
    </source>
</evidence>
<keyword evidence="5" id="KW-1279">T cell receptor</keyword>
<evidence type="ECO:0000256" key="5">
    <source>
        <dbReference type="ARBA" id="ARBA00043266"/>
    </source>
</evidence>
<dbReference type="PANTHER" id="PTHR19367:SF18">
    <property type="entry name" value="T CELL RECEPTOR ALPHA VARIABLE 16"/>
    <property type="match status" value="1"/>
</dbReference>
<dbReference type="GO" id="GO:0002250">
    <property type="term" value="P:adaptive immune response"/>
    <property type="evidence" value="ECO:0007669"/>
    <property type="project" value="UniProtKB-KW"/>
</dbReference>
<dbReference type="AlphaFoldDB" id="A0AAV7SV18"/>
<dbReference type="EMBL" id="JANPWB010000008">
    <property type="protein sequence ID" value="KAJ1167983.1"/>
    <property type="molecule type" value="Genomic_DNA"/>
</dbReference>
<keyword evidence="5" id="KW-0391">Immunity</keyword>
<name>A0AAV7SV18_PLEWA</name>
<dbReference type="SMART" id="SM00409">
    <property type="entry name" value="IG"/>
    <property type="match status" value="1"/>
</dbReference>
<dbReference type="Proteomes" id="UP001066276">
    <property type="component" value="Chromosome 4_2"/>
</dbReference>
<dbReference type="SMART" id="SM00406">
    <property type="entry name" value="IGv"/>
    <property type="match status" value="1"/>
</dbReference>
<accession>A0AAV7SV18</accession>
<proteinExistence type="predicted"/>
<dbReference type="PROSITE" id="PS50835">
    <property type="entry name" value="IG_LIKE"/>
    <property type="match status" value="1"/>
</dbReference>
<evidence type="ECO:0000256" key="3">
    <source>
        <dbReference type="ARBA" id="ARBA00023170"/>
    </source>
</evidence>
<protein>
    <recommendedName>
        <fullName evidence="6">Ig-like domain-containing protein</fullName>
    </recommendedName>
</protein>
<evidence type="ECO:0000256" key="2">
    <source>
        <dbReference type="ARBA" id="ARBA00023130"/>
    </source>
</evidence>
<keyword evidence="4" id="KW-0393">Immunoglobulin domain</keyword>
<dbReference type="Pfam" id="PF07686">
    <property type="entry name" value="V-set"/>
    <property type="match status" value="1"/>
</dbReference>
<dbReference type="InterPro" id="IPR051287">
    <property type="entry name" value="TCR_variable_region"/>
</dbReference>
<comment type="caution">
    <text evidence="7">The sequence shown here is derived from an EMBL/GenBank/DDBJ whole genome shotgun (WGS) entry which is preliminary data.</text>
</comment>
<dbReference type="InterPro" id="IPR013106">
    <property type="entry name" value="Ig_V-set"/>
</dbReference>
<sequence>MVYLQRPKGEMPTRAEEKKLSKEAVRLPRATTFCADLCSLCTLSFIMNFWFPSLTLLSLLLAGAFTNDEVIQLRLEVWGKQGDAETLSCSYFTKINFPCLFWYRQYPHQRLQYILRKPGKPSACSQDMASVTNGRVTSVANSSFTSITIHQLEVEDSAEYYCAVQDAAQWHIASPAMYRNLTVYDLKSRAFGDADWWCTTVAAGTETSQSVT</sequence>
<dbReference type="GO" id="GO:0042101">
    <property type="term" value="C:T cell receptor complex"/>
    <property type="evidence" value="ECO:0007669"/>
    <property type="project" value="UniProtKB-KW"/>
</dbReference>